<comment type="similarity">
    <text evidence="1">Belongs to the jacalin lectin family.</text>
</comment>
<evidence type="ECO:0000313" key="6">
    <source>
        <dbReference type="Proteomes" id="UP001177003"/>
    </source>
</evidence>
<evidence type="ECO:0000313" key="5">
    <source>
        <dbReference type="EMBL" id="CAI9266962.1"/>
    </source>
</evidence>
<dbReference type="InterPro" id="IPR036404">
    <property type="entry name" value="Jacalin-like_lectin_dom_sf"/>
</dbReference>
<dbReference type="CDD" id="cd09612">
    <property type="entry name" value="Jacalin"/>
    <property type="match status" value="2"/>
</dbReference>
<keyword evidence="6" id="KW-1185">Reference proteome</keyword>
<dbReference type="Proteomes" id="UP001177003">
    <property type="component" value="Chromosome 1"/>
</dbReference>
<evidence type="ECO:0000256" key="2">
    <source>
        <dbReference type="ARBA" id="ARBA00022734"/>
    </source>
</evidence>
<keyword evidence="2" id="KW-0430">Lectin</keyword>
<dbReference type="EMBL" id="OX465077">
    <property type="protein sequence ID" value="CAI9266962.1"/>
    <property type="molecule type" value="Genomic_DNA"/>
</dbReference>
<gene>
    <name evidence="5" type="ORF">LSALG_LOCUS7477</name>
</gene>
<accession>A0AA35VPL9</accession>
<dbReference type="InterPro" id="IPR001229">
    <property type="entry name" value="Jacalin-like_lectin_dom"/>
</dbReference>
<dbReference type="GO" id="GO:0030246">
    <property type="term" value="F:carbohydrate binding"/>
    <property type="evidence" value="ECO:0007669"/>
    <property type="project" value="UniProtKB-KW"/>
</dbReference>
<dbReference type="InterPro" id="IPR033734">
    <property type="entry name" value="Jacalin-like_lectin_dom_plant"/>
</dbReference>
<dbReference type="Gene3D" id="2.100.10.30">
    <property type="entry name" value="Jacalin-like lectin domain"/>
    <property type="match status" value="2"/>
</dbReference>
<dbReference type="PANTHER" id="PTHR47293">
    <property type="entry name" value="JACALIN-RELATED LECTIN 3"/>
    <property type="match status" value="1"/>
</dbReference>
<feature type="domain" description="Jacalin-type lectin" evidence="4">
    <location>
        <begin position="192"/>
        <end position="342"/>
    </location>
</feature>
<feature type="domain" description="Jacalin-type lectin" evidence="4">
    <location>
        <begin position="12"/>
        <end position="159"/>
    </location>
</feature>
<keyword evidence="3" id="KW-0677">Repeat</keyword>
<name>A0AA35VPL9_LACSI</name>
<dbReference type="AlphaFoldDB" id="A0AA35VPL9"/>
<dbReference type="SMART" id="SM00915">
    <property type="entry name" value="Jacalin"/>
    <property type="match status" value="2"/>
</dbReference>
<evidence type="ECO:0000256" key="3">
    <source>
        <dbReference type="ARBA" id="ARBA00022737"/>
    </source>
</evidence>
<dbReference type="Pfam" id="PF01419">
    <property type="entry name" value="Jacalin"/>
    <property type="match status" value="2"/>
</dbReference>
<reference evidence="5" key="1">
    <citation type="submission" date="2023-04" db="EMBL/GenBank/DDBJ databases">
        <authorList>
            <person name="Vijverberg K."/>
            <person name="Xiong W."/>
            <person name="Schranz E."/>
        </authorList>
    </citation>
    <scope>NUCLEOTIDE SEQUENCE</scope>
</reference>
<evidence type="ECO:0000259" key="4">
    <source>
        <dbReference type="PROSITE" id="PS51752"/>
    </source>
</evidence>
<dbReference type="PANTHER" id="PTHR47293:SF66">
    <property type="entry name" value="JACALIN-RELATED LECTIN 11-RELATED"/>
    <property type="match status" value="1"/>
</dbReference>
<dbReference type="SUPFAM" id="SSF51101">
    <property type="entry name" value="Mannose-binding lectins"/>
    <property type="match status" value="2"/>
</dbReference>
<evidence type="ECO:0000256" key="1">
    <source>
        <dbReference type="ARBA" id="ARBA00006568"/>
    </source>
</evidence>
<proteinExistence type="inferred from homology"/>
<sequence length="343" mass="37387">MGGTTTDRIEGCIKHGPWGSSQGEYWVYMPEEGYIKKITIVHAGFIDRIRFQSDCHTQTGETQTSIFGGNGGKKTDTICIDYPNEYLTSINGTIDNSGGSYSPPMLMSLSFHTNQIRYGPYGNSDKGTPFSYDGKDGMIIGFYGRFGQYINAIGIYVIPKSLSPSLSPNSAPKNNSNSMHELCCEMSGVGMPREAGPWGAAGGKPWDDGVFSHVKQIRVYLGESLKVIYGIQFEYVKRDGNSILSQMHGGTCGDKTELVDLDGEKEYLTGISGFYGPVVELDGLEGITSITIHTNKKMYGPYGQESGEGYVYFTSSSSPGKVVGFQGRNGDFLTAIGVHMEYF</sequence>
<dbReference type="PROSITE" id="PS51752">
    <property type="entry name" value="JACALIN_LECTIN"/>
    <property type="match status" value="2"/>
</dbReference>
<organism evidence="5 6">
    <name type="scientific">Lactuca saligna</name>
    <name type="common">Willowleaf lettuce</name>
    <dbReference type="NCBI Taxonomy" id="75948"/>
    <lineage>
        <taxon>Eukaryota</taxon>
        <taxon>Viridiplantae</taxon>
        <taxon>Streptophyta</taxon>
        <taxon>Embryophyta</taxon>
        <taxon>Tracheophyta</taxon>
        <taxon>Spermatophyta</taxon>
        <taxon>Magnoliopsida</taxon>
        <taxon>eudicotyledons</taxon>
        <taxon>Gunneridae</taxon>
        <taxon>Pentapetalae</taxon>
        <taxon>asterids</taxon>
        <taxon>campanulids</taxon>
        <taxon>Asterales</taxon>
        <taxon>Asteraceae</taxon>
        <taxon>Cichorioideae</taxon>
        <taxon>Cichorieae</taxon>
        <taxon>Lactucinae</taxon>
        <taxon>Lactuca</taxon>
    </lineage>
</organism>
<protein>
    <recommendedName>
        <fullName evidence="4">Jacalin-type lectin domain-containing protein</fullName>
    </recommendedName>
</protein>